<organism evidence="2 3">
    <name type="scientific">Arsenicicoccus piscis</name>
    <dbReference type="NCBI Taxonomy" id="673954"/>
    <lineage>
        <taxon>Bacteria</taxon>
        <taxon>Bacillati</taxon>
        <taxon>Actinomycetota</taxon>
        <taxon>Actinomycetes</taxon>
        <taxon>Micrococcales</taxon>
        <taxon>Intrasporangiaceae</taxon>
        <taxon>Arsenicicoccus</taxon>
    </lineage>
</organism>
<keyword evidence="1" id="KW-0472">Membrane</keyword>
<keyword evidence="1" id="KW-0812">Transmembrane</keyword>
<reference evidence="3" key="1">
    <citation type="journal article" date="2019" name="Int. J. Syst. Evol. Microbiol.">
        <title>The Global Catalogue of Microorganisms (GCM) 10K type strain sequencing project: providing services to taxonomists for standard genome sequencing and annotation.</title>
        <authorList>
            <consortium name="The Broad Institute Genomics Platform"/>
            <consortium name="The Broad Institute Genome Sequencing Center for Infectious Disease"/>
            <person name="Wu L."/>
            <person name="Ma J."/>
        </authorList>
    </citation>
    <scope>NUCLEOTIDE SEQUENCE [LARGE SCALE GENOMIC DNA]</scope>
    <source>
        <strain evidence="3">NBRC 105830</strain>
    </source>
</reference>
<dbReference type="Pfam" id="PF05437">
    <property type="entry name" value="AzlD"/>
    <property type="match status" value="1"/>
</dbReference>
<comment type="caution">
    <text evidence="2">The sequence shown here is derived from an EMBL/GenBank/DDBJ whole genome shotgun (WGS) entry which is preliminary data.</text>
</comment>
<feature type="transmembrane region" description="Helical" evidence="1">
    <location>
        <begin position="68"/>
        <end position="96"/>
    </location>
</feature>
<evidence type="ECO:0000313" key="3">
    <source>
        <dbReference type="Proteomes" id="UP001157109"/>
    </source>
</evidence>
<evidence type="ECO:0000313" key="2">
    <source>
        <dbReference type="EMBL" id="GMA20992.1"/>
    </source>
</evidence>
<sequence length="103" mass="10523">MSLTNALLLSCLLCYATKLVGFLVPDRHLEHPLVGAASATMTAGLLAALVATNTFVAEGHLTVDARVVSLAVASLALWLRAPFIVVVILGAAAAAATRALGWG</sequence>
<proteinExistence type="predicted"/>
<gene>
    <name evidence="2" type="ORF">GCM10025862_30130</name>
</gene>
<feature type="transmembrane region" description="Helical" evidence="1">
    <location>
        <begin position="32"/>
        <end position="56"/>
    </location>
</feature>
<evidence type="ECO:0000256" key="1">
    <source>
        <dbReference type="SAM" id="Phobius"/>
    </source>
</evidence>
<name>A0ABQ6HS35_9MICO</name>
<dbReference type="InterPro" id="IPR008407">
    <property type="entry name" value="Brnchd-chn_aa_trnsp_AzlD"/>
</dbReference>
<dbReference type="Proteomes" id="UP001157109">
    <property type="component" value="Unassembled WGS sequence"/>
</dbReference>
<dbReference type="EMBL" id="BSUJ01000001">
    <property type="protein sequence ID" value="GMA20992.1"/>
    <property type="molecule type" value="Genomic_DNA"/>
</dbReference>
<accession>A0ABQ6HS35</accession>
<protein>
    <submittedName>
        <fullName evidence="2">Branched-chain amino acid transporter AzlD</fullName>
    </submittedName>
</protein>
<keyword evidence="3" id="KW-1185">Reference proteome</keyword>
<dbReference type="RefSeq" id="WP_241441321.1">
    <property type="nucleotide sequence ID" value="NZ_BSUJ01000001.1"/>
</dbReference>
<keyword evidence="1" id="KW-1133">Transmembrane helix</keyword>